<organism evidence="4 5">
    <name type="scientific">Scleropages formosus</name>
    <name type="common">Asian bonytongue</name>
    <name type="synonym">Osteoglossum formosum</name>
    <dbReference type="NCBI Taxonomy" id="113540"/>
    <lineage>
        <taxon>Eukaryota</taxon>
        <taxon>Metazoa</taxon>
        <taxon>Chordata</taxon>
        <taxon>Craniata</taxon>
        <taxon>Vertebrata</taxon>
        <taxon>Euteleostomi</taxon>
        <taxon>Actinopterygii</taxon>
        <taxon>Neopterygii</taxon>
        <taxon>Teleostei</taxon>
        <taxon>Osteoglossocephala</taxon>
        <taxon>Osteoglossomorpha</taxon>
        <taxon>Osteoglossiformes</taxon>
        <taxon>Osteoglossidae</taxon>
        <taxon>Scleropages</taxon>
    </lineage>
</organism>
<dbReference type="Proteomes" id="UP000034805">
    <property type="component" value="Unassembled WGS sequence"/>
</dbReference>
<dbReference type="GO" id="GO:0005737">
    <property type="term" value="C:cytoplasm"/>
    <property type="evidence" value="ECO:0007669"/>
    <property type="project" value="UniProtKB-SubCell"/>
</dbReference>
<dbReference type="SUPFAM" id="SSF47220">
    <property type="entry name" value="alpha-catenin/vinculin-like"/>
    <property type="match status" value="2"/>
</dbReference>
<evidence type="ECO:0000256" key="2">
    <source>
        <dbReference type="ARBA" id="ARBA00008376"/>
    </source>
</evidence>
<reference evidence="4 5" key="1">
    <citation type="submission" date="2015-08" db="EMBL/GenBank/DDBJ databases">
        <title>The genome of the Asian arowana (Scleropages formosus).</title>
        <authorList>
            <person name="Tan M.H."/>
            <person name="Gan H.M."/>
            <person name="Croft L.J."/>
            <person name="Austin C.M."/>
        </authorList>
    </citation>
    <scope>NUCLEOTIDE SEQUENCE [LARGE SCALE GENOMIC DNA]</scope>
    <source>
        <strain evidence="4">Aro1</strain>
    </source>
</reference>
<evidence type="ECO:0000313" key="4">
    <source>
        <dbReference type="EMBL" id="KPP75837.1"/>
    </source>
</evidence>
<dbReference type="Gene3D" id="1.20.120.230">
    <property type="entry name" value="Alpha-catenin/vinculin-like"/>
    <property type="match status" value="4"/>
</dbReference>
<dbReference type="PANTHER" id="PTHR18914:SF30">
    <property type="entry name" value="VINCULIN_ALPHA-CATENIN FAMILY MEMBER 1"/>
    <property type="match status" value="1"/>
</dbReference>
<gene>
    <name evidence="4" type="ORF">Z043_104880</name>
</gene>
<dbReference type="GO" id="GO:0051015">
    <property type="term" value="F:actin filament binding"/>
    <property type="evidence" value="ECO:0007669"/>
    <property type="project" value="InterPro"/>
</dbReference>
<evidence type="ECO:0000256" key="1">
    <source>
        <dbReference type="ARBA" id="ARBA00004496"/>
    </source>
</evidence>
<dbReference type="GO" id="GO:0008013">
    <property type="term" value="F:beta-catenin binding"/>
    <property type="evidence" value="ECO:0007669"/>
    <property type="project" value="TreeGrafter"/>
</dbReference>
<dbReference type="Gene3D" id="1.20.120.810">
    <property type="entry name" value="Vinculin, Vh2 four-helix bundle"/>
    <property type="match status" value="1"/>
</dbReference>
<evidence type="ECO:0000313" key="5">
    <source>
        <dbReference type="Proteomes" id="UP000034805"/>
    </source>
</evidence>
<evidence type="ECO:0000256" key="3">
    <source>
        <dbReference type="ARBA" id="ARBA00022490"/>
    </source>
</evidence>
<dbReference type="EMBL" id="JARO02001312">
    <property type="protein sequence ID" value="KPP75837.1"/>
    <property type="molecule type" value="Genomic_DNA"/>
</dbReference>
<sequence length="926" mass="103911">MASVFEHTVHDLIKTTSIERVVAPIATRLCHLILMCENGEAIEHADGLERAAEDVEEATRRMADVASRLSVESNDDVTKKEMEPAVVSLKACGQRVLLAALKLRIQPHEAELREELIASTQNVLLGVLKVLLVEDDAAVRKIITAAHWLMDSLSQLEAAPNIPLLLNAFQGFSDALLMLNELAWKRAKDLRDTGQQESVFCSLETLNRSISMLYNAMNSSIKHPQSTEAQAAKKYILDQVASTIRDLVSTLKSNSSGKSLSQKGSYRMKLDGLIKLLDLPHHTHLIDSGFDSLLRDLIIHCMVVANSSHKNIKRIVVDDCRRVLQLWSEISQDTNTKNCPSDHEQMQHNNGDKYFSLKKQLQKLDCSVVKAILYQLLDVFVAATVAFDDLMNAAGQPLYSHPDVLDVLNPLFTTFVSHTDKMIQVAGFISSLSTNAKHVENVENSTASLQRLKNNVKPLLLEIKEHCECARPLKKLENLHQQWVEETSHFIDALSYIVDVKEFIGLAAEEMKNQRYNCDRALNIKSPIQFNKHTANLIGCMNLVAQAVRRHINKNNNPIFRNGLLVLVKQVEASIDNVRASIRDISTKQVLATAGNGCIENREAAQLEFDKCAQSLIGDMKAVSQKVQDCLNYVRDPRVRAVLRFTNEHLLCQMSGIVSRARKMVDSQNTCDLPDLEIHMQCWSANAHFLVVELNKVEGIHPGMKQQVRLGLQEPSFIYTSLRLKREMDKFSVHNNQVVQVTEAIAEKIYHMVQYLRKKGPIQGKEAFVSTAKDVISSCQRVTQFIGFVTEHCLDQQCTDELLRITERIYTTTKQLTIISSVNAVTPGCRSSDEILVKNAQNLLHIILQGIRAAEAACIKGLKQPEPNSEGTEAVALCFQWRQNLMIHRAQQNSSLETDDLGLRKICPHEAAPSLAPVIPMQEFYR</sequence>
<dbReference type="GO" id="GO:0016477">
    <property type="term" value="P:cell migration"/>
    <property type="evidence" value="ECO:0007669"/>
    <property type="project" value="TreeGrafter"/>
</dbReference>
<proteinExistence type="inferred from homology"/>
<comment type="subcellular location">
    <subcellularLocation>
        <location evidence="1">Cytoplasm</location>
    </subcellularLocation>
</comment>
<dbReference type="GO" id="GO:0016342">
    <property type="term" value="C:catenin complex"/>
    <property type="evidence" value="ECO:0007669"/>
    <property type="project" value="TreeGrafter"/>
</dbReference>
<comment type="caution">
    <text evidence="4">The sequence shown here is derived from an EMBL/GenBank/DDBJ whole genome shotgun (WGS) entry which is preliminary data.</text>
</comment>
<dbReference type="InterPro" id="IPR006077">
    <property type="entry name" value="Vinculin/catenin"/>
</dbReference>
<dbReference type="STRING" id="113540.ENSSFOP00015042740"/>
<dbReference type="GO" id="GO:0005912">
    <property type="term" value="C:adherens junction"/>
    <property type="evidence" value="ECO:0007669"/>
    <property type="project" value="TreeGrafter"/>
</dbReference>
<dbReference type="PANTHER" id="PTHR18914">
    <property type="entry name" value="ALPHA CATENIN"/>
    <property type="match status" value="1"/>
</dbReference>
<comment type="similarity">
    <text evidence="2">Belongs to the vinculin/alpha-catenin family.</text>
</comment>
<dbReference type="GO" id="GO:0098609">
    <property type="term" value="P:cell-cell adhesion"/>
    <property type="evidence" value="ECO:0007669"/>
    <property type="project" value="TreeGrafter"/>
</dbReference>
<keyword evidence="3" id="KW-0963">Cytoplasm</keyword>
<accession>A0A0P7UMX2</accession>
<dbReference type="InterPro" id="IPR036723">
    <property type="entry name" value="Alpha-catenin/vinculin-like_sf"/>
</dbReference>
<name>A0A0P7UMX2_SCLFO</name>
<dbReference type="AlphaFoldDB" id="A0A0P7UMX2"/>
<dbReference type="Pfam" id="PF01044">
    <property type="entry name" value="Vinculin"/>
    <property type="match status" value="1"/>
</dbReference>
<protein>
    <submittedName>
        <fullName evidence="4">Catenin alpha-1-like</fullName>
    </submittedName>
</protein>